<keyword evidence="15" id="KW-1185">Reference proteome</keyword>
<feature type="domain" description="ABC transporter" evidence="13">
    <location>
        <begin position="287"/>
        <end position="504"/>
    </location>
</feature>
<evidence type="ECO:0000313" key="15">
    <source>
        <dbReference type="Proteomes" id="UP000319342"/>
    </source>
</evidence>
<feature type="binding site" evidence="11">
    <location>
        <begin position="319"/>
        <end position="326"/>
    </location>
    <ligand>
        <name>ATP</name>
        <dbReference type="ChEBI" id="CHEBI:30616"/>
        <label>2</label>
    </ligand>
</feature>
<dbReference type="PANTHER" id="PTHR42855:SF1">
    <property type="entry name" value="ABC TRANSPORTER DOMAIN-CONTAINING PROTEIN"/>
    <property type="match status" value="1"/>
</dbReference>
<dbReference type="InterPro" id="IPR017871">
    <property type="entry name" value="ABC_transporter-like_CS"/>
</dbReference>
<dbReference type="PROSITE" id="PS00211">
    <property type="entry name" value="ABC_TRANSPORTER_1"/>
    <property type="match status" value="1"/>
</dbReference>
<keyword evidence="3 11" id="KW-0547">Nucleotide-binding</keyword>
<dbReference type="EMBL" id="CP036290">
    <property type="protein sequence ID" value="QDU83860.1"/>
    <property type="molecule type" value="Genomic_DNA"/>
</dbReference>
<dbReference type="Pfam" id="PF16326">
    <property type="entry name" value="ABC_tran_CTD"/>
    <property type="match status" value="1"/>
</dbReference>
<dbReference type="FunFam" id="3.40.50.300:FF:000309">
    <property type="entry name" value="ABC transporter ATP-binding protein"/>
    <property type="match status" value="1"/>
</dbReference>
<protein>
    <recommendedName>
        <fullName evidence="11">ATP-binding protein Uup</fullName>
        <ecNumber evidence="11">3.6.1.-</ecNumber>
    </recommendedName>
</protein>
<evidence type="ECO:0000256" key="11">
    <source>
        <dbReference type="HAMAP-Rule" id="MF_00848"/>
    </source>
</evidence>
<evidence type="ECO:0000256" key="9">
    <source>
        <dbReference type="ARBA" id="ARBA00049360"/>
    </source>
</evidence>
<dbReference type="InterPro" id="IPR003593">
    <property type="entry name" value="AAA+_ATPase"/>
</dbReference>
<proteinExistence type="inferred from homology"/>
<evidence type="ECO:0000259" key="13">
    <source>
        <dbReference type="PROSITE" id="PS50893"/>
    </source>
</evidence>
<gene>
    <name evidence="11 14" type="primary">uup</name>
    <name evidence="14" type="ORF">Pla163_09610</name>
</gene>
<reference evidence="14 15" key="1">
    <citation type="submission" date="2019-02" db="EMBL/GenBank/DDBJ databases">
        <title>Deep-cultivation of Planctomycetes and their phenomic and genomic characterization uncovers novel biology.</title>
        <authorList>
            <person name="Wiegand S."/>
            <person name="Jogler M."/>
            <person name="Boedeker C."/>
            <person name="Pinto D."/>
            <person name="Vollmers J."/>
            <person name="Rivas-Marin E."/>
            <person name="Kohn T."/>
            <person name="Peeters S.H."/>
            <person name="Heuer A."/>
            <person name="Rast P."/>
            <person name="Oberbeckmann S."/>
            <person name="Bunk B."/>
            <person name="Jeske O."/>
            <person name="Meyerdierks A."/>
            <person name="Storesund J.E."/>
            <person name="Kallscheuer N."/>
            <person name="Luecker S."/>
            <person name="Lage O.M."/>
            <person name="Pohl T."/>
            <person name="Merkel B.J."/>
            <person name="Hornburger P."/>
            <person name="Mueller R.-W."/>
            <person name="Bruemmer F."/>
            <person name="Labrenz M."/>
            <person name="Spormann A.M."/>
            <person name="Op den Camp H."/>
            <person name="Overmann J."/>
            <person name="Amann R."/>
            <person name="Jetten M.S.M."/>
            <person name="Mascher T."/>
            <person name="Medema M.H."/>
            <person name="Devos D.P."/>
            <person name="Kaster A.-K."/>
            <person name="Ovreas L."/>
            <person name="Rohde M."/>
            <person name="Galperin M.Y."/>
            <person name="Jogler C."/>
        </authorList>
    </citation>
    <scope>NUCLEOTIDE SEQUENCE [LARGE SCALE GENOMIC DNA]</scope>
    <source>
        <strain evidence="14 15">Pla163</strain>
    </source>
</reference>
<accession>A0A518CXA3</accession>
<evidence type="ECO:0000256" key="3">
    <source>
        <dbReference type="ARBA" id="ARBA00022741"/>
    </source>
</evidence>
<keyword evidence="4 11" id="KW-0227">DNA damage</keyword>
<dbReference type="GO" id="GO:0043022">
    <property type="term" value="F:ribosome binding"/>
    <property type="evidence" value="ECO:0007669"/>
    <property type="project" value="UniProtKB-UniRule"/>
</dbReference>
<dbReference type="OrthoDB" id="9760950at2"/>
<dbReference type="Gene3D" id="3.40.50.300">
    <property type="entry name" value="P-loop containing nucleotide triphosphate hydrolases"/>
    <property type="match status" value="2"/>
</dbReference>
<name>A0A518CXA3_9BACT</name>
<dbReference type="SUPFAM" id="SSF52540">
    <property type="entry name" value="P-loop containing nucleoside triphosphate hydrolases"/>
    <property type="match status" value="2"/>
</dbReference>
<evidence type="ECO:0000256" key="7">
    <source>
        <dbReference type="ARBA" id="ARBA00023125"/>
    </source>
</evidence>
<evidence type="ECO:0000256" key="8">
    <source>
        <dbReference type="ARBA" id="ARBA00023204"/>
    </source>
</evidence>
<keyword evidence="2 11" id="KW-0677">Repeat</keyword>
<feature type="binding site" evidence="11">
    <location>
        <begin position="36"/>
        <end position="43"/>
    </location>
    <ligand>
        <name>ATP</name>
        <dbReference type="ChEBI" id="CHEBI:30616"/>
        <label>1</label>
    </ligand>
</feature>
<evidence type="ECO:0000256" key="6">
    <source>
        <dbReference type="ARBA" id="ARBA00022840"/>
    </source>
</evidence>
<dbReference type="Gene3D" id="1.10.287.380">
    <property type="entry name" value="Valyl-tRNA synthetase, C-terminal domain"/>
    <property type="match status" value="1"/>
</dbReference>
<evidence type="ECO:0000256" key="4">
    <source>
        <dbReference type="ARBA" id="ARBA00022763"/>
    </source>
</evidence>
<evidence type="ECO:0000256" key="12">
    <source>
        <dbReference type="SAM" id="MobiDB-lite"/>
    </source>
</evidence>
<feature type="region of interest" description="Disordered" evidence="12">
    <location>
        <begin position="502"/>
        <end position="554"/>
    </location>
</feature>
<evidence type="ECO:0000256" key="1">
    <source>
        <dbReference type="ARBA" id="ARBA00022490"/>
    </source>
</evidence>
<comment type="function">
    <text evidence="11">Probably plays a role in ribosome assembly or function. May be involved in resolution of branched DNA intermediates that result from template switching in postreplication gaps. Binds DNA and has ATPase activity.</text>
</comment>
<evidence type="ECO:0000313" key="14">
    <source>
        <dbReference type="EMBL" id="QDU83860.1"/>
    </source>
</evidence>
<dbReference type="RefSeq" id="WP_145184328.1">
    <property type="nucleotide sequence ID" value="NZ_CP036290.1"/>
</dbReference>
<dbReference type="HAMAP" id="MF_00848">
    <property type="entry name" value="Uup"/>
    <property type="match status" value="1"/>
</dbReference>
<evidence type="ECO:0000256" key="10">
    <source>
        <dbReference type="ARBA" id="ARBA00061478"/>
    </source>
</evidence>
<dbReference type="InterPro" id="IPR043686">
    <property type="entry name" value="Uup"/>
</dbReference>
<sequence length="632" mass="68920">MAELGLENVHLSFTGAPLLSGVDLQIHTGERIGLVGRNGTGKSTLLKVLAGVLQPDEGRVVRRPDLVTSALVQDVPSDLVGTVESVLRAALADLELDGDWEIDARVERALSELDLPAGEEVSTLSAGRKRRVLLAAALIREPDVLLLDEPTNHLDVAAIEALEDALPWRAGALVFITHDRRFLDRLATRIVDLDRGVLTSYDCNLSTYLDRKAALLESEARANAVFDKKLAQEEAWVRAGVKARRTRNMGRVRALQAMRSERAERRSEVGRVEARVQTAARTGQKVITAKGLTHAFDGAPLVENLDLELMRGDRVGIVGPNGCGKTTLLRLLLEELRPDAGTVHAGTNLEVARFDQLHGTLNPKLTVQENVVGDGEFVTIDGRQRHVLGYLQDFLFTPDQARGPITRLSGGERNRLQLAQLLARPCNLLILDEPTNDLDVETMELLEELLVSFAGTLLVVSHDRAFLDNVVTSLLVFDGPRGVREVVGGYEDWERLHTAEEARRAEGRATKKPAAAKPASAAPRPSAKAPVAPAASTATSNSARPQAKTPAKATPTLPKLTFTQKHELEALPATIETLETDRDALVARMSDPDFYRTPPAQLAAVRAEHEDLEARLAAAYARWEYLESLPKS</sequence>
<dbReference type="EC" id="3.6.1.-" evidence="11"/>
<keyword evidence="5 11" id="KW-0378">Hydrolase</keyword>
<dbReference type="GO" id="GO:0006281">
    <property type="term" value="P:DNA repair"/>
    <property type="evidence" value="ECO:0007669"/>
    <property type="project" value="UniProtKB-KW"/>
</dbReference>
<dbReference type="PANTHER" id="PTHR42855">
    <property type="entry name" value="ABC TRANSPORTER ATP-BINDING SUBUNIT"/>
    <property type="match status" value="1"/>
</dbReference>
<keyword evidence="6 11" id="KW-0067">ATP-binding</keyword>
<comment type="subcellular location">
    <subcellularLocation>
        <location evidence="11">Cytoplasm</location>
    </subcellularLocation>
    <text evidence="11">Associates with ribosomes.</text>
</comment>
<dbReference type="GO" id="GO:0016887">
    <property type="term" value="F:ATP hydrolysis activity"/>
    <property type="evidence" value="ECO:0007669"/>
    <property type="project" value="UniProtKB-UniRule"/>
</dbReference>
<dbReference type="Pfam" id="PF00005">
    <property type="entry name" value="ABC_tran"/>
    <property type="match status" value="2"/>
</dbReference>
<keyword evidence="8 11" id="KW-0234">DNA repair</keyword>
<dbReference type="InterPro" id="IPR037118">
    <property type="entry name" value="Val-tRNA_synth_C_sf"/>
</dbReference>
<comment type="catalytic activity">
    <reaction evidence="9 11">
        <text>ATP + H2O = ADP + phosphate + H(+)</text>
        <dbReference type="Rhea" id="RHEA:13065"/>
        <dbReference type="ChEBI" id="CHEBI:15377"/>
        <dbReference type="ChEBI" id="CHEBI:15378"/>
        <dbReference type="ChEBI" id="CHEBI:30616"/>
        <dbReference type="ChEBI" id="CHEBI:43474"/>
        <dbReference type="ChEBI" id="CHEBI:456216"/>
    </reaction>
</comment>
<dbReference type="Proteomes" id="UP000319342">
    <property type="component" value="Chromosome"/>
</dbReference>
<feature type="domain" description="ABC transporter" evidence="13">
    <location>
        <begin position="4"/>
        <end position="220"/>
    </location>
</feature>
<dbReference type="FunFam" id="3.40.50.300:FF:000011">
    <property type="entry name" value="Putative ABC transporter ATP-binding component"/>
    <property type="match status" value="1"/>
</dbReference>
<dbReference type="PROSITE" id="PS50893">
    <property type="entry name" value="ABC_TRANSPORTER_2"/>
    <property type="match status" value="2"/>
</dbReference>
<evidence type="ECO:0000256" key="5">
    <source>
        <dbReference type="ARBA" id="ARBA00022801"/>
    </source>
</evidence>
<organism evidence="14 15">
    <name type="scientific">Rohdeia mirabilis</name>
    <dbReference type="NCBI Taxonomy" id="2528008"/>
    <lineage>
        <taxon>Bacteria</taxon>
        <taxon>Pseudomonadati</taxon>
        <taxon>Planctomycetota</taxon>
        <taxon>Planctomycetia</taxon>
        <taxon>Planctomycetia incertae sedis</taxon>
        <taxon>Rohdeia</taxon>
    </lineage>
</organism>
<dbReference type="CDD" id="cd03221">
    <property type="entry name" value="ABCF_EF-3"/>
    <property type="match status" value="2"/>
</dbReference>
<dbReference type="AlphaFoldDB" id="A0A518CXA3"/>
<dbReference type="SMART" id="SM00382">
    <property type="entry name" value="AAA"/>
    <property type="match status" value="2"/>
</dbReference>
<dbReference type="GO" id="GO:0005524">
    <property type="term" value="F:ATP binding"/>
    <property type="evidence" value="ECO:0007669"/>
    <property type="project" value="UniProtKB-UniRule"/>
</dbReference>
<feature type="compositionally biased region" description="Low complexity" evidence="12">
    <location>
        <begin position="512"/>
        <end position="545"/>
    </location>
</feature>
<dbReference type="GO" id="GO:0005737">
    <property type="term" value="C:cytoplasm"/>
    <property type="evidence" value="ECO:0007669"/>
    <property type="project" value="UniProtKB-SubCell"/>
</dbReference>
<dbReference type="InterPro" id="IPR032781">
    <property type="entry name" value="ABC_tran_Xtn"/>
</dbReference>
<comment type="similarity">
    <text evidence="10 11">Belongs to the ABC transporter superfamily. ABCF family. Uup subfamily.</text>
</comment>
<keyword evidence="1 11" id="KW-0963">Cytoplasm</keyword>
<dbReference type="Pfam" id="PF12848">
    <property type="entry name" value="ABC_tran_Xtn"/>
    <property type="match status" value="1"/>
</dbReference>
<dbReference type="InterPro" id="IPR032524">
    <property type="entry name" value="ABC_tran_C"/>
</dbReference>
<dbReference type="InterPro" id="IPR027417">
    <property type="entry name" value="P-loop_NTPase"/>
</dbReference>
<dbReference type="GO" id="GO:0003677">
    <property type="term" value="F:DNA binding"/>
    <property type="evidence" value="ECO:0007669"/>
    <property type="project" value="UniProtKB-UniRule"/>
</dbReference>
<evidence type="ECO:0000256" key="2">
    <source>
        <dbReference type="ARBA" id="ARBA00022737"/>
    </source>
</evidence>
<dbReference type="InterPro" id="IPR003439">
    <property type="entry name" value="ABC_transporter-like_ATP-bd"/>
</dbReference>
<keyword evidence="7 11" id="KW-0238">DNA-binding</keyword>
<dbReference type="InterPro" id="IPR051309">
    <property type="entry name" value="ABCF_ATPase"/>
</dbReference>